<gene>
    <name evidence="1" type="ORF">MSSD14B_16170</name>
</gene>
<name>A0A5M3PYY9_9GAMM</name>
<reference evidence="1 2" key="1">
    <citation type="journal article" date="2019" name="J. Gen. Appl. Microbiol.">
        <title>Aerobic degradation of cis-dichloroethene by the marine bacterium Marinobacter salsuginis strain 5N-3.</title>
        <authorList>
            <person name="Inoue Y."/>
            <person name="Fukunaga Y."/>
            <person name="Katsumata H."/>
            <person name="Ohji S."/>
            <person name="Hosoyama A."/>
            <person name="Mori K."/>
            <person name="Ando K."/>
        </authorList>
    </citation>
    <scope>NUCLEOTIDE SEQUENCE [LARGE SCALE GENOMIC DNA]</scope>
    <source>
        <strain evidence="1 2">NBRC 109114</strain>
    </source>
</reference>
<accession>A0A5M3PYY9</accession>
<protein>
    <submittedName>
        <fullName evidence="1">Antitoxin YafN</fullName>
    </submittedName>
</protein>
<proteinExistence type="predicted"/>
<comment type="caution">
    <text evidence="1">The sequence shown here is derived from an EMBL/GenBank/DDBJ whole genome shotgun (WGS) entry which is preliminary data.</text>
</comment>
<dbReference type="Proteomes" id="UP000387223">
    <property type="component" value="Unassembled WGS sequence"/>
</dbReference>
<dbReference type="EMBL" id="BGZI01000007">
    <property type="protein sequence ID" value="GBO87949.1"/>
    <property type="molecule type" value="Genomic_DNA"/>
</dbReference>
<dbReference type="RefSeq" id="WP_136630162.1">
    <property type="nucleotide sequence ID" value="NZ_BGZI01000007.1"/>
</dbReference>
<organism evidence="1 2">
    <name type="scientific">Marinobacter salsuginis</name>
    <dbReference type="NCBI Taxonomy" id="418719"/>
    <lineage>
        <taxon>Bacteria</taxon>
        <taxon>Pseudomonadati</taxon>
        <taxon>Pseudomonadota</taxon>
        <taxon>Gammaproteobacteria</taxon>
        <taxon>Pseudomonadales</taxon>
        <taxon>Marinobacteraceae</taxon>
        <taxon>Marinobacter</taxon>
    </lineage>
</organism>
<evidence type="ECO:0000313" key="1">
    <source>
        <dbReference type="EMBL" id="GBO87949.1"/>
    </source>
</evidence>
<evidence type="ECO:0000313" key="2">
    <source>
        <dbReference type="Proteomes" id="UP000387223"/>
    </source>
</evidence>
<sequence length="110" mass="12320">MKTHAILAEKSVSMSALRNNPAQYFGDKPIAVLSHNKPAGYVLGAELFEEMMKLIGDKEAARAFRGRFRPSEAELAEYCKRSAKALEEAEPVDLVENFGEYKSTGRRARR</sequence>
<dbReference type="AlphaFoldDB" id="A0A5M3PYY9"/>
<dbReference type="NCBIfam" id="NF007300">
    <property type="entry name" value="PRK09778.1"/>
    <property type="match status" value="1"/>
</dbReference>